<keyword evidence="2" id="KW-1133">Transmembrane helix</keyword>
<feature type="region of interest" description="Disordered" evidence="1">
    <location>
        <begin position="65"/>
        <end position="94"/>
    </location>
</feature>
<feature type="transmembrane region" description="Helical" evidence="2">
    <location>
        <begin position="12"/>
        <end position="37"/>
    </location>
</feature>
<accession>A0A8C3HH92</accession>
<evidence type="ECO:0000256" key="1">
    <source>
        <dbReference type="SAM" id="MobiDB-lite"/>
    </source>
</evidence>
<keyword evidence="4" id="KW-1185">Reference proteome</keyword>
<name>A0A8C3HH92_CHRPI</name>
<dbReference type="AlphaFoldDB" id="A0A8C3HH92"/>
<feature type="compositionally biased region" description="Low complexity" evidence="1">
    <location>
        <begin position="72"/>
        <end position="81"/>
    </location>
</feature>
<keyword evidence="2" id="KW-0472">Membrane</keyword>
<evidence type="ECO:0000256" key="2">
    <source>
        <dbReference type="SAM" id="Phobius"/>
    </source>
</evidence>
<evidence type="ECO:0000313" key="3">
    <source>
        <dbReference type="Ensembl" id="ENSCPBP00000017931.1"/>
    </source>
</evidence>
<proteinExistence type="predicted"/>
<dbReference type="Proteomes" id="UP000694380">
    <property type="component" value="Unplaced"/>
</dbReference>
<evidence type="ECO:0000313" key="4">
    <source>
        <dbReference type="Proteomes" id="UP000694380"/>
    </source>
</evidence>
<protein>
    <submittedName>
        <fullName evidence="3">Uncharacterized protein</fullName>
    </submittedName>
</protein>
<sequence>WGLSTHPDIWGFFLYRLLLPPTSVPIFHICYLVTLAWGYPRPGAQQRGPSSDSAPGLWGMNESSEAHAMRRGSGSSAFSSAGTGGEGCDVMSVI</sequence>
<keyword evidence="2" id="KW-0812">Transmembrane</keyword>
<dbReference type="Ensembl" id="ENSCPBT00000021189.1">
    <property type="protein sequence ID" value="ENSCPBP00000017931.1"/>
    <property type="gene ID" value="ENSCPBG00000013112.1"/>
</dbReference>
<reference evidence="3" key="2">
    <citation type="submission" date="2025-09" db="UniProtKB">
        <authorList>
            <consortium name="Ensembl"/>
        </authorList>
    </citation>
    <scope>IDENTIFICATION</scope>
</reference>
<reference evidence="3" key="1">
    <citation type="submission" date="2025-08" db="UniProtKB">
        <authorList>
            <consortium name="Ensembl"/>
        </authorList>
    </citation>
    <scope>IDENTIFICATION</scope>
</reference>
<organism evidence="3 4">
    <name type="scientific">Chrysemys picta bellii</name>
    <name type="common">Western painted turtle</name>
    <name type="synonym">Emys bellii</name>
    <dbReference type="NCBI Taxonomy" id="8478"/>
    <lineage>
        <taxon>Eukaryota</taxon>
        <taxon>Metazoa</taxon>
        <taxon>Chordata</taxon>
        <taxon>Craniata</taxon>
        <taxon>Vertebrata</taxon>
        <taxon>Euteleostomi</taxon>
        <taxon>Archelosauria</taxon>
        <taxon>Testudinata</taxon>
        <taxon>Testudines</taxon>
        <taxon>Cryptodira</taxon>
        <taxon>Durocryptodira</taxon>
        <taxon>Testudinoidea</taxon>
        <taxon>Emydidae</taxon>
        <taxon>Chrysemys</taxon>
    </lineage>
</organism>